<feature type="transmembrane region" description="Helical" evidence="8">
    <location>
        <begin position="233"/>
        <end position="252"/>
    </location>
</feature>
<dbReference type="GO" id="GO:0005886">
    <property type="term" value="C:plasma membrane"/>
    <property type="evidence" value="ECO:0007669"/>
    <property type="project" value="UniProtKB-SubCell"/>
</dbReference>
<evidence type="ECO:0008006" key="11">
    <source>
        <dbReference type="Google" id="ProtNLM"/>
    </source>
</evidence>
<keyword evidence="4 8" id="KW-0812">Transmembrane</keyword>
<evidence type="ECO:0000256" key="7">
    <source>
        <dbReference type="ARBA" id="ARBA00024033"/>
    </source>
</evidence>
<comment type="subcellular location">
    <subcellularLocation>
        <location evidence="1">Cell membrane</location>
        <topology evidence="1">Multi-pass membrane protein</topology>
    </subcellularLocation>
</comment>
<feature type="transmembrane region" description="Helical" evidence="8">
    <location>
        <begin position="158"/>
        <end position="175"/>
    </location>
</feature>
<protein>
    <recommendedName>
        <fullName evidence="11">DUF2029 domain-containing protein</fullName>
    </recommendedName>
</protein>
<feature type="transmembrane region" description="Helical" evidence="8">
    <location>
        <begin position="420"/>
        <end position="443"/>
    </location>
</feature>
<evidence type="ECO:0000313" key="10">
    <source>
        <dbReference type="Proteomes" id="UP000008561"/>
    </source>
</evidence>
<keyword evidence="10" id="KW-1185">Reference proteome</keyword>
<evidence type="ECO:0000256" key="1">
    <source>
        <dbReference type="ARBA" id="ARBA00004651"/>
    </source>
</evidence>
<feature type="transmembrane region" description="Helical" evidence="8">
    <location>
        <begin position="35"/>
        <end position="59"/>
    </location>
</feature>
<feature type="transmembrane region" description="Helical" evidence="8">
    <location>
        <begin position="132"/>
        <end position="151"/>
    </location>
</feature>
<evidence type="ECO:0000313" key="9">
    <source>
        <dbReference type="EMBL" id="ABW68192.1"/>
    </source>
</evidence>
<evidence type="ECO:0000256" key="8">
    <source>
        <dbReference type="SAM" id="Phobius"/>
    </source>
</evidence>
<feature type="transmembrane region" description="Helical" evidence="8">
    <location>
        <begin position="384"/>
        <end position="408"/>
    </location>
</feature>
<keyword evidence="3" id="KW-0808">Transferase</keyword>
<dbReference type="GO" id="GO:0016758">
    <property type="term" value="F:hexosyltransferase activity"/>
    <property type="evidence" value="ECO:0007669"/>
    <property type="project" value="InterPro"/>
</dbReference>
<accession>A8ZVK5</accession>
<sequence>MLSLRLFAQFETCGDQLPVTGDFPNRRLNSRFFRVLCLLSGPAVLFFFINGVKALWLSFLPPYIFMKDMVQDWLLAKALLAGISPYDPLPVLAARFLGPWSEFVILRHPSPHPPIAAIAALPLGLLSCREAAFVWLGFELMCIGVSVYLVLKWWGGASLGWATGLTILLIAWAPFGEGLLFGQSNTLVLLLLICAWQTERQWLCGVFIGCSLAIKFMGWPILLFCLLRKKWRVVGTAFAVLIAGHMAAVLVMEADSVRLYYSKVIGSVDAIYRFADGNFSVWSLGWRMFVGISGPFKQSINILPLFANAPMAMPVSFFLTVVFVAGGMLLALKRRDSDVAWALLFCLSAVTGPISWIHYLVLLLPPAAVILKRIMRLGFPLGQTAIWFLLILLLLVPDSMLNGLAAFFDLQPSGFGPVTVSFWAGLLTLIPLAVTLGMMAFVYQTGKTMPPGFCSPGMPREGKGARYYD</sequence>
<dbReference type="EMBL" id="CP000859">
    <property type="protein sequence ID" value="ABW68192.1"/>
    <property type="molecule type" value="Genomic_DNA"/>
</dbReference>
<dbReference type="Pfam" id="PF09594">
    <property type="entry name" value="GT87"/>
    <property type="match status" value="1"/>
</dbReference>
<reference evidence="9 10" key="1">
    <citation type="submission" date="2007-10" db="EMBL/GenBank/DDBJ databases">
        <title>Complete sequence of Desulfococcus oleovorans Hxd3.</title>
        <authorList>
            <consortium name="US DOE Joint Genome Institute"/>
            <person name="Copeland A."/>
            <person name="Lucas S."/>
            <person name="Lapidus A."/>
            <person name="Barry K."/>
            <person name="Glavina del Rio T."/>
            <person name="Dalin E."/>
            <person name="Tice H."/>
            <person name="Pitluck S."/>
            <person name="Kiss H."/>
            <person name="Brettin T."/>
            <person name="Bruce D."/>
            <person name="Detter J.C."/>
            <person name="Han C."/>
            <person name="Schmutz J."/>
            <person name="Larimer F."/>
            <person name="Land M."/>
            <person name="Hauser L."/>
            <person name="Kyrpides N."/>
            <person name="Kim E."/>
            <person name="Wawrik B."/>
            <person name="Richardson P."/>
        </authorList>
    </citation>
    <scope>NUCLEOTIDE SEQUENCE [LARGE SCALE GENOMIC DNA]</scope>
    <source>
        <strain evidence="10">DSM 6200 / JCM 39069 / Hxd3</strain>
    </source>
</reference>
<evidence type="ECO:0000256" key="6">
    <source>
        <dbReference type="ARBA" id="ARBA00023136"/>
    </source>
</evidence>
<feature type="transmembrane region" description="Helical" evidence="8">
    <location>
        <begin position="311"/>
        <end position="332"/>
    </location>
</feature>
<evidence type="ECO:0000256" key="5">
    <source>
        <dbReference type="ARBA" id="ARBA00022989"/>
    </source>
</evidence>
<comment type="similarity">
    <text evidence="7">Belongs to the glycosyltransferase 87 family.</text>
</comment>
<dbReference type="HOGENOM" id="CLU_591506_0_0_7"/>
<proteinExistence type="inferred from homology"/>
<keyword evidence="5 8" id="KW-1133">Transmembrane helix</keyword>
<dbReference type="Proteomes" id="UP000008561">
    <property type="component" value="Chromosome"/>
</dbReference>
<keyword evidence="6 8" id="KW-0472">Membrane</keyword>
<dbReference type="InterPro" id="IPR018584">
    <property type="entry name" value="GT87"/>
</dbReference>
<evidence type="ECO:0000256" key="3">
    <source>
        <dbReference type="ARBA" id="ARBA00022679"/>
    </source>
</evidence>
<gene>
    <name evidence="9" type="ordered locus">Dole_2388</name>
</gene>
<feature type="transmembrane region" description="Helical" evidence="8">
    <location>
        <begin position="339"/>
        <end position="364"/>
    </location>
</feature>
<organism evidence="9 10">
    <name type="scientific">Desulfosudis oleivorans (strain DSM 6200 / JCM 39069 / Hxd3)</name>
    <name type="common">Desulfococcus oleovorans</name>
    <dbReference type="NCBI Taxonomy" id="96561"/>
    <lineage>
        <taxon>Bacteria</taxon>
        <taxon>Pseudomonadati</taxon>
        <taxon>Thermodesulfobacteriota</taxon>
        <taxon>Desulfobacteria</taxon>
        <taxon>Desulfobacterales</taxon>
        <taxon>Desulfosudaceae</taxon>
        <taxon>Desulfosudis</taxon>
    </lineage>
</organism>
<evidence type="ECO:0000256" key="4">
    <source>
        <dbReference type="ARBA" id="ARBA00022692"/>
    </source>
</evidence>
<evidence type="ECO:0000256" key="2">
    <source>
        <dbReference type="ARBA" id="ARBA00022475"/>
    </source>
</evidence>
<dbReference type="OrthoDB" id="5519410at2"/>
<keyword evidence="2" id="KW-1003">Cell membrane</keyword>
<feature type="transmembrane region" description="Helical" evidence="8">
    <location>
        <begin position="206"/>
        <end position="226"/>
    </location>
</feature>
<dbReference type="STRING" id="96561.Dole_2388"/>
<name>A8ZVK5_DESOH</name>
<dbReference type="KEGG" id="dol:Dole_2388"/>
<dbReference type="AlphaFoldDB" id="A8ZVK5"/>